<name>A0ACB8QMD9_9AGAM</name>
<evidence type="ECO:0000313" key="2">
    <source>
        <dbReference type="Proteomes" id="UP000814128"/>
    </source>
</evidence>
<proteinExistence type="predicted"/>
<reference evidence="1" key="1">
    <citation type="submission" date="2021-02" db="EMBL/GenBank/DDBJ databases">
        <authorList>
            <consortium name="DOE Joint Genome Institute"/>
            <person name="Ahrendt S."/>
            <person name="Looney B.P."/>
            <person name="Miyauchi S."/>
            <person name="Morin E."/>
            <person name="Drula E."/>
            <person name="Courty P.E."/>
            <person name="Chicoki N."/>
            <person name="Fauchery L."/>
            <person name="Kohler A."/>
            <person name="Kuo A."/>
            <person name="Labutti K."/>
            <person name="Pangilinan J."/>
            <person name="Lipzen A."/>
            <person name="Riley R."/>
            <person name="Andreopoulos W."/>
            <person name="He G."/>
            <person name="Johnson J."/>
            <person name="Barry K.W."/>
            <person name="Grigoriev I.V."/>
            <person name="Nagy L."/>
            <person name="Hibbett D."/>
            <person name="Henrissat B."/>
            <person name="Matheny P.B."/>
            <person name="Labbe J."/>
            <person name="Martin F."/>
        </authorList>
    </citation>
    <scope>NUCLEOTIDE SEQUENCE</scope>
    <source>
        <strain evidence="1">EC-137</strain>
    </source>
</reference>
<organism evidence="1 2">
    <name type="scientific">Vararia minispora EC-137</name>
    <dbReference type="NCBI Taxonomy" id="1314806"/>
    <lineage>
        <taxon>Eukaryota</taxon>
        <taxon>Fungi</taxon>
        <taxon>Dikarya</taxon>
        <taxon>Basidiomycota</taxon>
        <taxon>Agaricomycotina</taxon>
        <taxon>Agaricomycetes</taxon>
        <taxon>Russulales</taxon>
        <taxon>Lachnocladiaceae</taxon>
        <taxon>Vararia</taxon>
    </lineage>
</organism>
<sequence>MSGPRAFFILVLIASVTAGPLSPEPGRGLKVPISRRSMRQGSPVTDDSAVVFDPFYAEAELRGILSKYEQAAQFLKGVGLNPDRAIDIGDHYHPALNDSIASFDIAQDPTAPQSSFRASATDASPSNATSTDVDQSDGGDDRTAPKNPSGAFLPSFGGTGVHELKDYVSGTMDLLYYGPLQIGTPAQTLSVDVDTGSADLWFPVDCNGCTGRQFDSTRSSTYRPSGHAFSVTYGSGSVQGVLATDVVTIAGLTISSQTFGAVSSESSDFTGAPNDGLIGMAFGTIAQSRAPTFFENLIQQRIIKAPLFGVHLERGRAQGSEVCLGCYDSSHTMGPIVWVPVKSRTYWSVGLDAILTNDIPIRADIFAAIDTGTTLIYLPASLADALYKSLGGRRAAQYGQGFYTYPCAARLSISLVLGGHALALDPRDFNLGHTSRGSGECTIWRLWGTNS</sequence>
<dbReference type="Proteomes" id="UP000814128">
    <property type="component" value="Unassembled WGS sequence"/>
</dbReference>
<protein>
    <submittedName>
        <fullName evidence="1">Aspartic peptidase domain-containing protein</fullName>
    </submittedName>
</protein>
<comment type="caution">
    <text evidence="1">The sequence shown here is derived from an EMBL/GenBank/DDBJ whole genome shotgun (WGS) entry which is preliminary data.</text>
</comment>
<keyword evidence="2" id="KW-1185">Reference proteome</keyword>
<gene>
    <name evidence="1" type="ORF">K488DRAFT_70200</name>
</gene>
<accession>A0ACB8QMD9</accession>
<evidence type="ECO:0000313" key="1">
    <source>
        <dbReference type="EMBL" id="KAI0033024.1"/>
    </source>
</evidence>
<reference evidence="1" key="2">
    <citation type="journal article" date="2022" name="New Phytol.">
        <title>Evolutionary transition to the ectomycorrhizal habit in the genomes of a hyperdiverse lineage of mushroom-forming fungi.</title>
        <authorList>
            <person name="Looney B."/>
            <person name="Miyauchi S."/>
            <person name="Morin E."/>
            <person name="Drula E."/>
            <person name="Courty P.E."/>
            <person name="Kohler A."/>
            <person name="Kuo A."/>
            <person name="LaButti K."/>
            <person name="Pangilinan J."/>
            <person name="Lipzen A."/>
            <person name="Riley R."/>
            <person name="Andreopoulos W."/>
            <person name="He G."/>
            <person name="Johnson J."/>
            <person name="Nolan M."/>
            <person name="Tritt A."/>
            <person name="Barry K.W."/>
            <person name="Grigoriev I.V."/>
            <person name="Nagy L.G."/>
            <person name="Hibbett D."/>
            <person name="Henrissat B."/>
            <person name="Matheny P.B."/>
            <person name="Labbe J."/>
            <person name="Martin F.M."/>
        </authorList>
    </citation>
    <scope>NUCLEOTIDE SEQUENCE</scope>
    <source>
        <strain evidence="1">EC-137</strain>
    </source>
</reference>
<dbReference type="EMBL" id="MU273530">
    <property type="protein sequence ID" value="KAI0033024.1"/>
    <property type="molecule type" value="Genomic_DNA"/>
</dbReference>